<dbReference type="SUPFAM" id="SSF46955">
    <property type="entry name" value="Putative DNA-binding domain"/>
    <property type="match status" value="1"/>
</dbReference>
<gene>
    <name evidence="2" type="ORF">DQQ10_12790</name>
</gene>
<accession>A0A364Y327</accession>
<dbReference type="PANTHER" id="PTHR34585:SF22">
    <property type="entry name" value="HELIX-TURN-HELIX DOMAIN-CONTAINING PROTEIN"/>
    <property type="match status" value="1"/>
</dbReference>
<feature type="domain" description="Helix-turn-helix" evidence="1">
    <location>
        <begin position="49"/>
        <end position="99"/>
    </location>
</feature>
<name>A0A364Y327_9BACT</name>
<dbReference type="EMBL" id="QMFY01000005">
    <property type="protein sequence ID" value="RAW01099.1"/>
    <property type="molecule type" value="Genomic_DNA"/>
</dbReference>
<dbReference type="Pfam" id="PF12728">
    <property type="entry name" value="HTH_17"/>
    <property type="match status" value="1"/>
</dbReference>
<dbReference type="RefSeq" id="WP_112747254.1">
    <property type="nucleotide sequence ID" value="NZ_QMFY01000005.1"/>
</dbReference>
<dbReference type="InterPro" id="IPR009061">
    <property type="entry name" value="DNA-bd_dom_put_sf"/>
</dbReference>
<evidence type="ECO:0000259" key="1">
    <source>
        <dbReference type="Pfam" id="PF12728"/>
    </source>
</evidence>
<sequence length="101" mass="11702">MLEQNNNEKQRIRRDELVTIGDLELFKQELVSALKQLLNNGQGTQIKPWLRSSEVRKMLSISHGTLQTLRINGTIPFTKIGGIVFYRYDDIVELLNSQRCK</sequence>
<proteinExistence type="predicted"/>
<organism evidence="2 3">
    <name type="scientific">Pseudochryseolinea flava</name>
    <dbReference type="NCBI Taxonomy" id="2059302"/>
    <lineage>
        <taxon>Bacteria</taxon>
        <taxon>Pseudomonadati</taxon>
        <taxon>Bacteroidota</taxon>
        <taxon>Cytophagia</taxon>
        <taxon>Cytophagales</taxon>
        <taxon>Fulvivirgaceae</taxon>
        <taxon>Pseudochryseolinea</taxon>
    </lineage>
</organism>
<dbReference type="PANTHER" id="PTHR34585">
    <property type="match status" value="1"/>
</dbReference>
<dbReference type="GO" id="GO:0003677">
    <property type="term" value="F:DNA binding"/>
    <property type="evidence" value="ECO:0007669"/>
    <property type="project" value="UniProtKB-KW"/>
</dbReference>
<evidence type="ECO:0000313" key="2">
    <source>
        <dbReference type="EMBL" id="RAW01099.1"/>
    </source>
</evidence>
<dbReference type="AlphaFoldDB" id="A0A364Y327"/>
<protein>
    <submittedName>
        <fullName evidence="2">DNA-binding protein</fullName>
    </submittedName>
</protein>
<reference evidence="2 3" key="1">
    <citation type="submission" date="2018-06" db="EMBL/GenBank/DDBJ databases">
        <title>Chryseolinea flavus sp. nov., a member of the phylum Bacteroidetes isolated from soil.</title>
        <authorList>
            <person name="Li Y."/>
            <person name="Wang J."/>
        </authorList>
    </citation>
    <scope>NUCLEOTIDE SEQUENCE [LARGE SCALE GENOMIC DNA]</scope>
    <source>
        <strain evidence="2 3">SDU1-6</strain>
    </source>
</reference>
<comment type="caution">
    <text evidence="2">The sequence shown here is derived from an EMBL/GenBank/DDBJ whole genome shotgun (WGS) entry which is preliminary data.</text>
</comment>
<keyword evidence="2" id="KW-0238">DNA-binding</keyword>
<dbReference type="InterPro" id="IPR041657">
    <property type="entry name" value="HTH_17"/>
</dbReference>
<dbReference type="Proteomes" id="UP000251889">
    <property type="component" value="Unassembled WGS sequence"/>
</dbReference>
<evidence type="ECO:0000313" key="3">
    <source>
        <dbReference type="Proteomes" id="UP000251889"/>
    </source>
</evidence>
<dbReference type="OrthoDB" id="1524679at2"/>
<keyword evidence="3" id="KW-1185">Reference proteome</keyword>